<evidence type="ECO:0000256" key="9">
    <source>
        <dbReference type="ARBA" id="ARBA00023136"/>
    </source>
</evidence>
<proteinExistence type="predicted"/>
<reference evidence="11 12" key="1">
    <citation type="submission" date="2019-02" db="EMBL/GenBank/DDBJ databases">
        <title>Paenibacillus sp. nov., isolated from surface-sterilized tissue of Thalictrum simplex L.</title>
        <authorList>
            <person name="Tuo L."/>
        </authorList>
    </citation>
    <scope>NUCLEOTIDE SEQUENCE [LARGE SCALE GENOMIC DNA]</scope>
    <source>
        <strain evidence="11 12">N2SHLJ1</strain>
    </source>
</reference>
<sequence>MEINEVTFSYDKKTDQLKSVSSTIDIGKITTVIGPNGCGKSTLLGVMSNNFAPSKGQIVLDGKAIHMYKPKELARKLAVVHQHNDAPSDLTVEKLVGFGRMPHKSMFKPGGDEDEAAIEQALSRTNLLGKRKLTIDQLSGGERQRVWIAMSLAQSTPFLFLDEPTTYLDIYYQFEVLELIKSLNSLYGLTIVMVLHDINQAIRYSDSLIVMKNGEIVMKGAPGDIVTEAVVKQIYGVDAVVRQDREAGLYIVPVGI</sequence>
<protein>
    <submittedName>
        <fullName evidence="11">ABC transporter ATP-binding protein</fullName>
    </submittedName>
</protein>
<dbReference type="SUPFAM" id="SSF52540">
    <property type="entry name" value="P-loop containing nucleoside triphosphate hydrolases"/>
    <property type="match status" value="1"/>
</dbReference>
<keyword evidence="12" id="KW-1185">Reference proteome</keyword>
<dbReference type="InterPro" id="IPR003593">
    <property type="entry name" value="AAA+_ATPase"/>
</dbReference>
<dbReference type="SMART" id="SM00382">
    <property type="entry name" value="AAA"/>
    <property type="match status" value="1"/>
</dbReference>
<dbReference type="InterPro" id="IPR051535">
    <property type="entry name" value="Siderophore_ABC-ATPase"/>
</dbReference>
<evidence type="ECO:0000256" key="7">
    <source>
        <dbReference type="ARBA" id="ARBA00023004"/>
    </source>
</evidence>
<dbReference type="PROSITE" id="PS00211">
    <property type="entry name" value="ABC_TRANSPORTER_1"/>
    <property type="match status" value="1"/>
</dbReference>
<dbReference type="PROSITE" id="PS50893">
    <property type="entry name" value="ABC_TRANSPORTER_2"/>
    <property type="match status" value="1"/>
</dbReference>
<feature type="domain" description="ABC transporter" evidence="10">
    <location>
        <begin position="1"/>
        <end position="238"/>
    </location>
</feature>
<keyword evidence="4" id="KW-0410">Iron transport</keyword>
<keyword evidence="3" id="KW-1003">Cell membrane</keyword>
<dbReference type="AlphaFoldDB" id="A0A4Q9DLU5"/>
<dbReference type="CDD" id="cd03214">
    <property type="entry name" value="ABC_Iron-Siderophores_B12_Hemin"/>
    <property type="match status" value="1"/>
</dbReference>
<keyword evidence="6 11" id="KW-0067">ATP-binding</keyword>
<dbReference type="PANTHER" id="PTHR42771">
    <property type="entry name" value="IRON(3+)-HYDROXAMATE IMPORT ATP-BINDING PROTEIN FHUC"/>
    <property type="match status" value="1"/>
</dbReference>
<evidence type="ECO:0000256" key="4">
    <source>
        <dbReference type="ARBA" id="ARBA00022496"/>
    </source>
</evidence>
<dbReference type="GO" id="GO:0005524">
    <property type="term" value="F:ATP binding"/>
    <property type="evidence" value="ECO:0007669"/>
    <property type="project" value="UniProtKB-KW"/>
</dbReference>
<keyword evidence="7" id="KW-0408">Iron</keyword>
<dbReference type="Gene3D" id="3.40.50.300">
    <property type="entry name" value="P-loop containing nucleotide triphosphate hydrolases"/>
    <property type="match status" value="1"/>
</dbReference>
<dbReference type="Pfam" id="PF00005">
    <property type="entry name" value="ABC_tran"/>
    <property type="match status" value="1"/>
</dbReference>
<keyword evidence="5" id="KW-0547">Nucleotide-binding</keyword>
<dbReference type="InterPro" id="IPR027417">
    <property type="entry name" value="P-loop_NTPase"/>
</dbReference>
<evidence type="ECO:0000256" key="8">
    <source>
        <dbReference type="ARBA" id="ARBA00023065"/>
    </source>
</evidence>
<keyword evidence="9" id="KW-0472">Membrane</keyword>
<evidence type="ECO:0000259" key="10">
    <source>
        <dbReference type="PROSITE" id="PS50893"/>
    </source>
</evidence>
<gene>
    <name evidence="11" type="ORF">EYB31_25755</name>
</gene>
<name>A0A4Q9DLU5_9BACL</name>
<organism evidence="11 12">
    <name type="scientific">Paenibacillus thalictri</name>
    <dbReference type="NCBI Taxonomy" id="2527873"/>
    <lineage>
        <taxon>Bacteria</taxon>
        <taxon>Bacillati</taxon>
        <taxon>Bacillota</taxon>
        <taxon>Bacilli</taxon>
        <taxon>Bacillales</taxon>
        <taxon>Paenibacillaceae</taxon>
        <taxon>Paenibacillus</taxon>
    </lineage>
</organism>
<dbReference type="FunFam" id="3.40.50.300:FF:000134">
    <property type="entry name" value="Iron-enterobactin ABC transporter ATP-binding protein"/>
    <property type="match status" value="1"/>
</dbReference>
<accession>A0A4Q9DLU5</accession>
<dbReference type="InterPro" id="IPR003439">
    <property type="entry name" value="ABC_transporter-like_ATP-bd"/>
</dbReference>
<evidence type="ECO:0000256" key="1">
    <source>
        <dbReference type="ARBA" id="ARBA00004202"/>
    </source>
</evidence>
<dbReference type="Proteomes" id="UP000293142">
    <property type="component" value="Unassembled WGS sequence"/>
</dbReference>
<dbReference type="GO" id="GO:0006826">
    <property type="term" value="P:iron ion transport"/>
    <property type="evidence" value="ECO:0007669"/>
    <property type="project" value="UniProtKB-KW"/>
</dbReference>
<dbReference type="PANTHER" id="PTHR42771:SF10">
    <property type="entry name" value="FERRICHROME TRANSPORT ATP-BINDING PROTEIN FHUC"/>
    <property type="match status" value="1"/>
</dbReference>
<dbReference type="InterPro" id="IPR017871">
    <property type="entry name" value="ABC_transporter-like_CS"/>
</dbReference>
<dbReference type="OrthoDB" id="9787851at2"/>
<dbReference type="GO" id="GO:0016887">
    <property type="term" value="F:ATP hydrolysis activity"/>
    <property type="evidence" value="ECO:0007669"/>
    <property type="project" value="InterPro"/>
</dbReference>
<comment type="caution">
    <text evidence="11">The sequence shown here is derived from an EMBL/GenBank/DDBJ whole genome shotgun (WGS) entry which is preliminary data.</text>
</comment>
<evidence type="ECO:0000256" key="6">
    <source>
        <dbReference type="ARBA" id="ARBA00022840"/>
    </source>
</evidence>
<comment type="subcellular location">
    <subcellularLocation>
        <location evidence="1">Cell membrane</location>
        <topology evidence="1">Peripheral membrane protein</topology>
    </subcellularLocation>
</comment>
<keyword evidence="2" id="KW-0813">Transport</keyword>
<keyword evidence="8" id="KW-0406">Ion transport</keyword>
<dbReference type="GO" id="GO:0005886">
    <property type="term" value="C:plasma membrane"/>
    <property type="evidence" value="ECO:0007669"/>
    <property type="project" value="UniProtKB-SubCell"/>
</dbReference>
<evidence type="ECO:0000256" key="2">
    <source>
        <dbReference type="ARBA" id="ARBA00022448"/>
    </source>
</evidence>
<evidence type="ECO:0000313" key="11">
    <source>
        <dbReference type="EMBL" id="TBL73915.1"/>
    </source>
</evidence>
<evidence type="ECO:0000256" key="3">
    <source>
        <dbReference type="ARBA" id="ARBA00022475"/>
    </source>
</evidence>
<evidence type="ECO:0000313" key="12">
    <source>
        <dbReference type="Proteomes" id="UP000293142"/>
    </source>
</evidence>
<evidence type="ECO:0000256" key="5">
    <source>
        <dbReference type="ARBA" id="ARBA00022741"/>
    </source>
</evidence>
<dbReference type="EMBL" id="SIRE01000020">
    <property type="protein sequence ID" value="TBL73915.1"/>
    <property type="molecule type" value="Genomic_DNA"/>
</dbReference>
<dbReference type="RefSeq" id="WP_131016321.1">
    <property type="nucleotide sequence ID" value="NZ_SIRE01000020.1"/>
</dbReference>